<evidence type="ECO:0000256" key="8">
    <source>
        <dbReference type="HAMAP-Rule" id="MF_00692"/>
    </source>
</evidence>
<keyword evidence="5 8" id="KW-0547">Nucleotide-binding</keyword>
<evidence type="ECO:0000256" key="2">
    <source>
        <dbReference type="ARBA" id="ARBA00022679"/>
    </source>
</evidence>
<reference evidence="9 10" key="2">
    <citation type="submission" date="2019-05" db="EMBL/GenBank/DDBJ databases">
        <authorList>
            <person name="Ravantti J.J."/>
        </authorList>
    </citation>
    <scope>NUCLEOTIDE SEQUENCE [LARGE SCALE GENOMIC DNA]</scope>
    <source>
        <strain evidence="9 10">B185</strain>
    </source>
</reference>
<keyword evidence="2 8" id="KW-0808">Transferase</keyword>
<dbReference type="PANTHER" id="PTHR32057">
    <property type="entry name" value="PROTEIN ADENYLYLTRANSFERASE SELO, MITOCHONDRIAL"/>
    <property type="match status" value="1"/>
</dbReference>
<comment type="function">
    <text evidence="8">Nucleotidyltransferase involved in the post-translational modification of proteins. It can catalyze the addition of adenosine monophosphate (AMP) or uridine monophosphate (UMP) to a protein, resulting in modifications known as AMPylation and UMPylation.</text>
</comment>
<sequence>MSLSFSIKNKFTKELPADSINENTVRKVFESAFSFVTPTPPKKPHLIHANIGFANELGLSVSDVKSDDFLSFFSGKKIYPETNPFSMCYGGHQFGVWAGQLGDGRAINLFEIENNNKKYTLQLKGAGKTPYSRNADGLAVLRSSIREYLCAEAMNSLGIPTTRSLSIITTGNDVLRDVLYNGNPAYEKGAIVCRVAPSFIRFGNFELFAARNDLKNLQLLTDFTIKHYFPEIKTTGKEAYIAFFQTVAQLTRKLITNWQQVGFVHGVMNTDNMSIHGITIDYGPYGWLDDFNPNWTPNTTDAHQHRYAFGNQPQISLWNLYQLANALYPLINQTEELEKILHEYEDEYENDYMNMMRKKLGLTQAHSTDRELIYQLINSLQLQETDYTIFFRLLGNVSKEKTKENAFETIQSSFYEIPNKNPEFEHLWSVWFQNYLNRINLEPLSDEERKEKMNLVNPKYILRNYMAQLAIEKAELEDYTLLEELYQVIQKPYEEQPEYEKWFTKRPDWAKEKIGCSQLSCSS</sequence>
<comment type="catalytic activity">
    <reaction evidence="8">
        <text>L-tyrosyl-[protein] + UTP = O-(5'-uridylyl)-L-tyrosyl-[protein] + diphosphate</text>
        <dbReference type="Rhea" id="RHEA:83887"/>
        <dbReference type="Rhea" id="RHEA-COMP:10136"/>
        <dbReference type="Rhea" id="RHEA-COMP:20238"/>
        <dbReference type="ChEBI" id="CHEBI:33019"/>
        <dbReference type="ChEBI" id="CHEBI:46398"/>
        <dbReference type="ChEBI" id="CHEBI:46858"/>
        <dbReference type="ChEBI" id="CHEBI:90602"/>
    </reaction>
</comment>
<dbReference type="GO" id="GO:0030145">
    <property type="term" value="F:manganese ion binding"/>
    <property type="evidence" value="ECO:0007669"/>
    <property type="project" value="UniProtKB-UniRule"/>
</dbReference>
<evidence type="ECO:0000313" key="10">
    <source>
        <dbReference type="Proteomes" id="UP000304840"/>
    </source>
</evidence>
<feature type="binding site" evidence="8">
    <location>
        <position position="136"/>
    </location>
    <ligand>
        <name>ATP</name>
        <dbReference type="ChEBI" id="CHEBI:30616"/>
    </ligand>
</feature>
<dbReference type="InterPro" id="IPR003846">
    <property type="entry name" value="SelO"/>
</dbReference>
<feature type="binding site" evidence="8">
    <location>
        <position position="137"/>
    </location>
    <ligand>
        <name>ATP</name>
        <dbReference type="ChEBI" id="CHEBI:30616"/>
    </ligand>
</feature>
<dbReference type="EMBL" id="CP010992">
    <property type="protein sequence ID" value="AMO19301.1"/>
    <property type="molecule type" value="Genomic_DNA"/>
</dbReference>
<keyword evidence="3 8" id="KW-0548">Nucleotidyltransferase</keyword>
<evidence type="ECO:0000256" key="5">
    <source>
        <dbReference type="ARBA" id="ARBA00022741"/>
    </source>
</evidence>
<reference evidence="10" key="1">
    <citation type="submission" date="2016-03" db="EMBL/GenBank/DDBJ databases">
        <title>Flavobacterium columnare strain B185, complete genome.</title>
        <authorList>
            <person name="Sundberg L.-R."/>
            <person name="Papponen P."/>
            <person name="Laanto E."/>
        </authorList>
    </citation>
    <scope>NUCLEOTIDE SEQUENCE [LARGE SCALE GENOMIC DNA]</scope>
    <source>
        <strain evidence="10">B185</strain>
    </source>
</reference>
<evidence type="ECO:0000256" key="4">
    <source>
        <dbReference type="ARBA" id="ARBA00022723"/>
    </source>
</evidence>
<feature type="active site" description="Proton acceptor" evidence="8">
    <location>
        <position position="271"/>
    </location>
</feature>
<feature type="binding site" evidence="8">
    <location>
        <position position="194"/>
    </location>
    <ligand>
        <name>ATP</name>
        <dbReference type="ChEBI" id="CHEBI:30616"/>
    </ligand>
</feature>
<keyword evidence="8" id="KW-0464">Manganese</keyword>
<dbReference type="Pfam" id="PF02696">
    <property type="entry name" value="SelO"/>
    <property type="match status" value="1"/>
</dbReference>
<feature type="binding site" evidence="8">
    <location>
        <position position="272"/>
    </location>
    <ligand>
        <name>Mg(2+)</name>
        <dbReference type="ChEBI" id="CHEBI:18420"/>
    </ligand>
</feature>
<keyword evidence="7 8" id="KW-0460">Magnesium</keyword>
<comment type="cofactor">
    <cofactor evidence="8">
        <name>Mg(2+)</name>
        <dbReference type="ChEBI" id="CHEBI:18420"/>
    </cofactor>
    <cofactor evidence="8">
        <name>Mn(2+)</name>
        <dbReference type="ChEBI" id="CHEBI:29035"/>
    </cofactor>
</comment>
<dbReference type="GO" id="GO:0005524">
    <property type="term" value="F:ATP binding"/>
    <property type="evidence" value="ECO:0007669"/>
    <property type="project" value="UniProtKB-UniRule"/>
</dbReference>
<keyword evidence="6 8" id="KW-0067">ATP-binding</keyword>
<protein>
    <recommendedName>
        <fullName evidence="8">Protein nucleotidyltransferase YdiU</fullName>
        <ecNumber evidence="8">2.7.7.-</ecNumber>
    </recommendedName>
    <alternativeName>
        <fullName evidence="8">Protein adenylyltransferase YdiU</fullName>
        <ecNumber evidence="8">2.7.7.108</ecNumber>
    </alternativeName>
    <alternativeName>
        <fullName evidence="8">Protein uridylyltransferase YdiU</fullName>
        <ecNumber evidence="8">2.7.7.-</ecNumber>
    </alternativeName>
</protein>
<dbReference type="NCBIfam" id="NF000658">
    <property type="entry name" value="PRK00029.1"/>
    <property type="match status" value="1"/>
</dbReference>
<comment type="catalytic activity">
    <reaction evidence="8">
        <text>L-threonyl-[protein] + ATP = 3-O-(5'-adenylyl)-L-threonyl-[protein] + diphosphate</text>
        <dbReference type="Rhea" id="RHEA:54292"/>
        <dbReference type="Rhea" id="RHEA-COMP:11060"/>
        <dbReference type="Rhea" id="RHEA-COMP:13847"/>
        <dbReference type="ChEBI" id="CHEBI:30013"/>
        <dbReference type="ChEBI" id="CHEBI:30616"/>
        <dbReference type="ChEBI" id="CHEBI:33019"/>
        <dbReference type="ChEBI" id="CHEBI:138113"/>
        <dbReference type="EC" id="2.7.7.108"/>
    </reaction>
</comment>
<gene>
    <name evidence="8" type="primary">ydiU</name>
    <name evidence="8" type="synonym">selO</name>
    <name evidence="9" type="ORF">UN65_02020</name>
</gene>
<organism evidence="9 10">
    <name type="scientific">Flavobacterium columnare</name>
    <dbReference type="NCBI Taxonomy" id="996"/>
    <lineage>
        <taxon>Bacteria</taxon>
        <taxon>Pseudomonadati</taxon>
        <taxon>Bacteroidota</taxon>
        <taxon>Flavobacteriia</taxon>
        <taxon>Flavobacteriales</taxon>
        <taxon>Flavobacteriaceae</taxon>
        <taxon>Flavobacterium</taxon>
    </lineage>
</organism>
<comment type="catalytic activity">
    <reaction evidence="8">
        <text>L-tyrosyl-[protein] + ATP = O-(5'-adenylyl)-L-tyrosyl-[protein] + diphosphate</text>
        <dbReference type="Rhea" id="RHEA:54288"/>
        <dbReference type="Rhea" id="RHEA-COMP:10136"/>
        <dbReference type="Rhea" id="RHEA-COMP:13846"/>
        <dbReference type="ChEBI" id="CHEBI:30616"/>
        <dbReference type="ChEBI" id="CHEBI:33019"/>
        <dbReference type="ChEBI" id="CHEBI:46858"/>
        <dbReference type="ChEBI" id="CHEBI:83624"/>
        <dbReference type="EC" id="2.7.7.108"/>
    </reaction>
</comment>
<comment type="catalytic activity">
    <reaction evidence="8">
        <text>L-seryl-[protein] + ATP = 3-O-(5'-adenylyl)-L-seryl-[protein] + diphosphate</text>
        <dbReference type="Rhea" id="RHEA:58120"/>
        <dbReference type="Rhea" id="RHEA-COMP:9863"/>
        <dbReference type="Rhea" id="RHEA-COMP:15073"/>
        <dbReference type="ChEBI" id="CHEBI:29999"/>
        <dbReference type="ChEBI" id="CHEBI:30616"/>
        <dbReference type="ChEBI" id="CHEBI:33019"/>
        <dbReference type="ChEBI" id="CHEBI:142516"/>
        <dbReference type="EC" id="2.7.7.108"/>
    </reaction>
</comment>
<dbReference type="HAMAP" id="MF_00692">
    <property type="entry name" value="SelO"/>
    <property type="match status" value="1"/>
</dbReference>
<comment type="catalytic activity">
    <reaction evidence="8">
        <text>L-histidyl-[protein] + UTP = N(tele)-(5'-uridylyl)-L-histidyl-[protein] + diphosphate</text>
        <dbReference type="Rhea" id="RHEA:83891"/>
        <dbReference type="Rhea" id="RHEA-COMP:9745"/>
        <dbReference type="Rhea" id="RHEA-COMP:20239"/>
        <dbReference type="ChEBI" id="CHEBI:29979"/>
        <dbReference type="ChEBI" id="CHEBI:33019"/>
        <dbReference type="ChEBI" id="CHEBI:46398"/>
        <dbReference type="ChEBI" id="CHEBI:233474"/>
    </reaction>
</comment>
<feature type="binding site" evidence="8">
    <location>
        <position position="201"/>
    </location>
    <ligand>
        <name>ATP</name>
        <dbReference type="ChEBI" id="CHEBI:30616"/>
    </ligand>
</feature>
<accession>A0AAI8CEN7</accession>
<dbReference type="GO" id="GO:0000287">
    <property type="term" value="F:magnesium ion binding"/>
    <property type="evidence" value="ECO:0007669"/>
    <property type="project" value="UniProtKB-UniRule"/>
</dbReference>
<dbReference type="EC" id="2.7.7.-" evidence="8"/>
<evidence type="ECO:0000256" key="6">
    <source>
        <dbReference type="ARBA" id="ARBA00022840"/>
    </source>
</evidence>
<comment type="catalytic activity">
    <reaction evidence="8">
        <text>L-seryl-[protein] + UTP = O-(5'-uridylyl)-L-seryl-[protein] + diphosphate</text>
        <dbReference type="Rhea" id="RHEA:64604"/>
        <dbReference type="Rhea" id="RHEA-COMP:9863"/>
        <dbReference type="Rhea" id="RHEA-COMP:16635"/>
        <dbReference type="ChEBI" id="CHEBI:29999"/>
        <dbReference type="ChEBI" id="CHEBI:33019"/>
        <dbReference type="ChEBI" id="CHEBI:46398"/>
        <dbReference type="ChEBI" id="CHEBI:156051"/>
    </reaction>
</comment>
<feature type="binding site" evidence="8">
    <location>
        <position position="124"/>
    </location>
    <ligand>
        <name>ATP</name>
        <dbReference type="ChEBI" id="CHEBI:30616"/>
    </ligand>
</feature>
<dbReference type="Proteomes" id="UP000304840">
    <property type="component" value="Chromosome"/>
</dbReference>
<evidence type="ECO:0000313" key="9">
    <source>
        <dbReference type="EMBL" id="AMO19301.1"/>
    </source>
</evidence>
<feature type="binding site" evidence="8">
    <location>
        <position position="102"/>
    </location>
    <ligand>
        <name>ATP</name>
        <dbReference type="ChEBI" id="CHEBI:30616"/>
    </ligand>
</feature>
<name>A0AAI8CEN7_9FLAO</name>
<keyword evidence="4 8" id="KW-0479">Metal-binding</keyword>
<proteinExistence type="inferred from homology"/>
<feature type="binding site" evidence="8">
    <location>
        <position position="105"/>
    </location>
    <ligand>
        <name>ATP</name>
        <dbReference type="ChEBI" id="CHEBI:30616"/>
    </ligand>
</feature>
<dbReference type="GeneID" id="60757242"/>
<comment type="similarity">
    <text evidence="1 8">Belongs to the SELO family.</text>
</comment>
<feature type="binding site" evidence="8">
    <location>
        <position position="104"/>
    </location>
    <ligand>
        <name>ATP</name>
        <dbReference type="ChEBI" id="CHEBI:30616"/>
    </ligand>
</feature>
<dbReference type="RefSeq" id="WP_107317155.1">
    <property type="nucleotide sequence ID" value="NZ_CP010992.1"/>
</dbReference>
<evidence type="ECO:0000256" key="3">
    <source>
        <dbReference type="ARBA" id="ARBA00022695"/>
    </source>
</evidence>
<dbReference type="AlphaFoldDB" id="A0AAI8CEN7"/>
<dbReference type="EC" id="2.7.7.108" evidence="8"/>
<dbReference type="PANTHER" id="PTHR32057:SF14">
    <property type="entry name" value="PROTEIN ADENYLYLTRANSFERASE SELO, MITOCHONDRIAL"/>
    <property type="match status" value="1"/>
</dbReference>
<evidence type="ECO:0000256" key="7">
    <source>
        <dbReference type="ARBA" id="ARBA00022842"/>
    </source>
</evidence>
<dbReference type="GO" id="GO:0070733">
    <property type="term" value="F:AMPylase activity"/>
    <property type="evidence" value="ECO:0007669"/>
    <property type="project" value="UniProtKB-EC"/>
</dbReference>
<feature type="binding site" evidence="8">
    <location>
        <position position="281"/>
    </location>
    <ligand>
        <name>Mg(2+)</name>
        <dbReference type="ChEBI" id="CHEBI:18420"/>
    </ligand>
</feature>
<evidence type="ECO:0000256" key="1">
    <source>
        <dbReference type="ARBA" id="ARBA00009747"/>
    </source>
</evidence>
<feature type="binding site" evidence="8">
    <location>
        <position position="281"/>
    </location>
    <ligand>
        <name>ATP</name>
        <dbReference type="ChEBI" id="CHEBI:30616"/>
    </ligand>
</feature>